<dbReference type="SUPFAM" id="SSF51351">
    <property type="entry name" value="Triosephosphate isomerase (TIM)"/>
    <property type="match status" value="1"/>
</dbReference>
<evidence type="ECO:0000256" key="1">
    <source>
        <dbReference type="ARBA" id="ARBA00000474"/>
    </source>
</evidence>
<dbReference type="PROSITE" id="PS51440">
    <property type="entry name" value="TIM_2"/>
    <property type="match status" value="1"/>
</dbReference>
<dbReference type="PROSITE" id="PS00171">
    <property type="entry name" value="TIM_1"/>
    <property type="match status" value="1"/>
</dbReference>
<evidence type="ECO:0000256" key="4">
    <source>
        <dbReference type="ARBA" id="ARBA00007422"/>
    </source>
</evidence>
<evidence type="ECO:0000256" key="9">
    <source>
        <dbReference type="ARBA" id="ARBA00022490"/>
    </source>
</evidence>
<evidence type="ECO:0000256" key="11">
    <source>
        <dbReference type="ARBA" id="ARBA00023235"/>
    </source>
</evidence>
<evidence type="ECO:0000256" key="13">
    <source>
        <dbReference type="HAMAP-Rule" id="MF_00147"/>
    </source>
</evidence>
<dbReference type="eggNOG" id="COG0149">
    <property type="taxonomic scope" value="Bacteria"/>
</dbReference>
<comment type="pathway">
    <text evidence="2 13 14">Carbohydrate biosynthesis; gluconeogenesis.</text>
</comment>
<comment type="function">
    <text evidence="12 13">Involved in the gluconeogenesis. Catalyzes stereospecifically the conversion of dihydroxyacetone phosphate (DHAP) to D-glyceraldehyde-3-phosphate (G3P).</text>
</comment>
<dbReference type="UniPathway" id="UPA00138"/>
<dbReference type="Pfam" id="PF00121">
    <property type="entry name" value="TIM"/>
    <property type="match status" value="1"/>
</dbReference>
<keyword evidence="16" id="KW-1185">Reference proteome</keyword>
<proteinExistence type="inferred from homology"/>
<evidence type="ECO:0000256" key="10">
    <source>
        <dbReference type="ARBA" id="ARBA00023152"/>
    </source>
</evidence>
<keyword evidence="9 13" id="KW-0963">Cytoplasm</keyword>
<dbReference type="RefSeq" id="WP_015781367.1">
    <property type="nucleotide sequence ID" value="NC_013166.1"/>
</dbReference>
<organism evidence="15 16">
    <name type="scientific">Kangiella koreensis (strain DSM 16069 / JCM 12317 / KCTC 12182 / SW-125)</name>
    <dbReference type="NCBI Taxonomy" id="523791"/>
    <lineage>
        <taxon>Bacteria</taxon>
        <taxon>Pseudomonadati</taxon>
        <taxon>Pseudomonadota</taxon>
        <taxon>Gammaproteobacteria</taxon>
        <taxon>Kangiellales</taxon>
        <taxon>Kangiellaceae</taxon>
        <taxon>Kangiella</taxon>
    </lineage>
</organism>
<dbReference type="InterPro" id="IPR035990">
    <property type="entry name" value="TIM_sf"/>
</dbReference>
<dbReference type="EMBL" id="CP001707">
    <property type="protein sequence ID" value="ACV27762.1"/>
    <property type="molecule type" value="Genomic_DNA"/>
</dbReference>
<dbReference type="PANTHER" id="PTHR21139">
    <property type="entry name" value="TRIOSEPHOSPHATE ISOMERASE"/>
    <property type="match status" value="1"/>
</dbReference>
<keyword evidence="11 13" id="KW-0413">Isomerase</keyword>
<keyword evidence="8 13" id="KW-0312">Gluconeogenesis</keyword>
<dbReference type="InParanoid" id="C7R8J7"/>
<feature type="active site" description="Proton acceptor" evidence="13">
    <location>
        <position position="167"/>
    </location>
</feature>
<feature type="active site" description="Electrophile" evidence="13">
    <location>
        <position position="95"/>
    </location>
</feature>
<dbReference type="OrthoDB" id="9809429at2"/>
<dbReference type="InterPro" id="IPR020861">
    <property type="entry name" value="Triosephosphate_isomerase_AS"/>
</dbReference>
<dbReference type="GO" id="GO:0006096">
    <property type="term" value="P:glycolytic process"/>
    <property type="evidence" value="ECO:0007669"/>
    <property type="project" value="UniProtKB-UniRule"/>
</dbReference>
<evidence type="ECO:0000256" key="6">
    <source>
        <dbReference type="ARBA" id="ARBA00011940"/>
    </source>
</evidence>
<dbReference type="GO" id="GO:0004807">
    <property type="term" value="F:triose-phosphate isomerase activity"/>
    <property type="evidence" value="ECO:0007669"/>
    <property type="project" value="UniProtKB-UniRule"/>
</dbReference>
<dbReference type="KEGG" id="kko:Kkor_2353"/>
<dbReference type="CDD" id="cd00311">
    <property type="entry name" value="TIM"/>
    <property type="match status" value="1"/>
</dbReference>
<protein>
    <recommendedName>
        <fullName evidence="7 13">Triosephosphate isomerase</fullName>
        <shortName evidence="13">TIM</shortName>
        <shortName evidence="13">TPI</shortName>
        <ecNumber evidence="6 13">5.3.1.1</ecNumber>
    </recommendedName>
    <alternativeName>
        <fullName evidence="13">Triose-phosphate isomerase</fullName>
    </alternativeName>
</protein>
<evidence type="ECO:0000313" key="15">
    <source>
        <dbReference type="EMBL" id="ACV27762.1"/>
    </source>
</evidence>
<dbReference type="STRING" id="523791.Kkor_2353"/>
<gene>
    <name evidence="13" type="primary">tpiA</name>
    <name evidence="15" type="ordered locus">Kkor_2353</name>
</gene>
<comment type="subunit">
    <text evidence="5 13 14">Homodimer.</text>
</comment>
<dbReference type="HAMAP" id="MF_00147_B">
    <property type="entry name" value="TIM_B"/>
    <property type="match status" value="1"/>
</dbReference>
<evidence type="ECO:0000256" key="2">
    <source>
        <dbReference type="ARBA" id="ARBA00004742"/>
    </source>
</evidence>
<dbReference type="InterPro" id="IPR022896">
    <property type="entry name" value="TrioseP_Isoase_bac/euk"/>
</dbReference>
<dbReference type="GO" id="GO:0005829">
    <property type="term" value="C:cytosol"/>
    <property type="evidence" value="ECO:0007669"/>
    <property type="project" value="TreeGrafter"/>
</dbReference>
<dbReference type="UniPathway" id="UPA00109">
    <property type="reaction ID" value="UER00189"/>
</dbReference>
<dbReference type="GO" id="GO:0046166">
    <property type="term" value="P:glyceraldehyde-3-phosphate biosynthetic process"/>
    <property type="evidence" value="ECO:0007669"/>
    <property type="project" value="TreeGrafter"/>
</dbReference>
<dbReference type="NCBIfam" id="TIGR00419">
    <property type="entry name" value="tim"/>
    <property type="match status" value="1"/>
</dbReference>
<dbReference type="Gene3D" id="3.20.20.70">
    <property type="entry name" value="Aldolase class I"/>
    <property type="match status" value="1"/>
</dbReference>
<comment type="similarity">
    <text evidence="4 13 14">Belongs to the triosephosphate isomerase family.</text>
</comment>
<comment type="catalytic activity">
    <reaction evidence="1 13 14">
        <text>D-glyceraldehyde 3-phosphate = dihydroxyacetone phosphate</text>
        <dbReference type="Rhea" id="RHEA:18585"/>
        <dbReference type="ChEBI" id="CHEBI:57642"/>
        <dbReference type="ChEBI" id="CHEBI:59776"/>
        <dbReference type="EC" id="5.3.1.1"/>
    </reaction>
</comment>
<name>C7R8J7_KANKD</name>
<dbReference type="FunFam" id="3.20.20.70:FF:000020">
    <property type="entry name" value="Triosephosphate isomerase"/>
    <property type="match status" value="1"/>
</dbReference>
<dbReference type="AlphaFoldDB" id="C7R8J7"/>
<comment type="subcellular location">
    <subcellularLocation>
        <location evidence="13 14">Cytoplasm</location>
    </subcellularLocation>
</comment>
<dbReference type="FunCoup" id="C7R8J7">
    <property type="interactions" value="542"/>
</dbReference>
<keyword evidence="10 13" id="KW-0324">Glycolysis</keyword>
<dbReference type="PANTHER" id="PTHR21139:SF42">
    <property type="entry name" value="TRIOSEPHOSPHATE ISOMERASE"/>
    <property type="match status" value="1"/>
</dbReference>
<evidence type="ECO:0000256" key="14">
    <source>
        <dbReference type="RuleBase" id="RU363013"/>
    </source>
</evidence>
<accession>C7R8J7</accession>
<comment type="pathway">
    <text evidence="13 14">Carbohydrate degradation; glycolysis; D-glyceraldehyde 3-phosphate from glycerone phosphate: step 1/1.</text>
</comment>
<dbReference type="GO" id="GO:0019563">
    <property type="term" value="P:glycerol catabolic process"/>
    <property type="evidence" value="ECO:0007669"/>
    <property type="project" value="TreeGrafter"/>
</dbReference>
<reference evidence="15 16" key="1">
    <citation type="journal article" date="2009" name="Stand. Genomic Sci.">
        <title>Complete genome sequence of Kangiella koreensis type strain (SW-125).</title>
        <authorList>
            <person name="Han C."/>
            <person name="Sikorski J."/>
            <person name="Lapidus A."/>
            <person name="Nolan M."/>
            <person name="Glavina Del Rio T."/>
            <person name="Tice H."/>
            <person name="Cheng J.F."/>
            <person name="Lucas S."/>
            <person name="Chen F."/>
            <person name="Copeland A."/>
            <person name="Ivanova N."/>
            <person name="Mavromatis K."/>
            <person name="Ovchinnikova G."/>
            <person name="Pati A."/>
            <person name="Bruce D."/>
            <person name="Goodwin L."/>
            <person name="Pitluck S."/>
            <person name="Chen A."/>
            <person name="Palaniappan K."/>
            <person name="Land M."/>
            <person name="Hauser L."/>
            <person name="Chang Y.J."/>
            <person name="Jeffries C.D."/>
            <person name="Chain P."/>
            <person name="Saunders E."/>
            <person name="Brettin T."/>
            <person name="Goker M."/>
            <person name="Tindall B.J."/>
            <person name="Bristow J."/>
            <person name="Eisen J.A."/>
            <person name="Markowitz V."/>
            <person name="Hugenholtz P."/>
            <person name="Kyrpides N.C."/>
            <person name="Klenk H.P."/>
            <person name="Detter J.C."/>
        </authorList>
    </citation>
    <scope>NUCLEOTIDE SEQUENCE [LARGE SCALE GENOMIC DNA]</scope>
    <source>
        <strain evidence="16">DSM 16069 / KCTC 12182 / SW-125</strain>
    </source>
</reference>
<evidence type="ECO:0000256" key="5">
    <source>
        <dbReference type="ARBA" id="ARBA00011738"/>
    </source>
</evidence>
<dbReference type="GO" id="GO:0006094">
    <property type="term" value="P:gluconeogenesis"/>
    <property type="evidence" value="ECO:0007669"/>
    <property type="project" value="UniProtKB-UniRule"/>
</dbReference>
<dbReference type="InterPro" id="IPR000652">
    <property type="entry name" value="Triosephosphate_isomerase"/>
</dbReference>
<feature type="binding site" evidence="13">
    <location>
        <begin position="233"/>
        <end position="234"/>
    </location>
    <ligand>
        <name>substrate</name>
    </ligand>
</feature>
<evidence type="ECO:0000313" key="16">
    <source>
        <dbReference type="Proteomes" id="UP000001231"/>
    </source>
</evidence>
<evidence type="ECO:0000256" key="12">
    <source>
        <dbReference type="ARBA" id="ARBA00055680"/>
    </source>
</evidence>
<dbReference type="Proteomes" id="UP000001231">
    <property type="component" value="Chromosome"/>
</dbReference>
<dbReference type="HOGENOM" id="CLU_024251_2_1_6"/>
<dbReference type="InterPro" id="IPR013785">
    <property type="entry name" value="Aldolase_TIM"/>
</dbReference>
<feature type="binding site" evidence="13">
    <location>
        <begin position="9"/>
        <end position="11"/>
    </location>
    <ligand>
        <name>substrate</name>
    </ligand>
</feature>
<evidence type="ECO:0000256" key="7">
    <source>
        <dbReference type="ARBA" id="ARBA00019397"/>
    </source>
</evidence>
<evidence type="ECO:0000256" key="8">
    <source>
        <dbReference type="ARBA" id="ARBA00022432"/>
    </source>
</evidence>
<dbReference type="EC" id="5.3.1.1" evidence="6 13"/>
<sequence>MRTKLIAGNWKMHGSKPFIESLMKGMTEQLDASLESDVLVCPPTIYIPFVESLIGDHKIALGGQNLSEQAQGAYTGEVSGDMLKDNGCQYVIVGHSERRSLYGEMDVLVAHKVGKAIESELTPILCVGETLEQREKGTTMQVVQQQLDAVIDALGIDALQQVVVAYEPVWAIGTGVTASPEQAQEVHSAIRAHLRDKNAQIAEEIKILYGGSMKAANAEELLAQPDIDGGLIGGASLKADEFIAICKIAG</sequence>
<evidence type="ECO:0000256" key="3">
    <source>
        <dbReference type="ARBA" id="ARBA00004939"/>
    </source>
</evidence>
<comment type="pathway">
    <text evidence="3">Carbohydrate metabolism; erythritol degradation.</text>
</comment>
<feature type="binding site" evidence="13">
    <location>
        <position position="173"/>
    </location>
    <ligand>
        <name>substrate</name>
    </ligand>
</feature>
<feature type="binding site" evidence="13">
    <location>
        <position position="212"/>
    </location>
    <ligand>
        <name>substrate</name>
    </ligand>
</feature>